<name>A0AAV4UWV7_9ARAC</name>
<dbReference type="EMBL" id="BPLQ01012086">
    <property type="protein sequence ID" value="GIY62372.1"/>
    <property type="molecule type" value="Genomic_DNA"/>
</dbReference>
<feature type="region of interest" description="Disordered" evidence="1">
    <location>
        <begin position="296"/>
        <end position="360"/>
    </location>
</feature>
<protein>
    <recommendedName>
        <fullName evidence="4">Immunoglobulin-binding protein 1</fullName>
    </recommendedName>
</protein>
<feature type="compositionally biased region" description="Basic and acidic residues" evidence="1">
    <location>
        <begin position="340"/>
        <end position="350"/>
    </location>
</feature>
<dbReference type="Gene3D" id="1.25.40.540">
    <property type="entry name" value="TAP42-like family"/>
    <property type="match status" value="1"/>
</dbReference>
<feature type="compositionally biased region" description="Basic and acidic residues" evidence="1">
    <location>
        <begin position="314"/>
        <end position="333"/>
    </location>
</feature>
<organism evidence="2 3">
    <name type="scientific">Caerostris darwini</name>
    <dbReference type="NCBI Taxonomy" id="1538125"/>
    <lineage>
        <taxon>Eukaryota</taxon>
        <taxon>Metazoa</taxon>
        <taxon>Ecdysozoa</taxon>
        <taxon>Arthropoda</taxon>
        <taxon>Chelicerata</taxon>
        <taxon>Arachnida</taxon>
        <taxon>Araneae</taxon>
        <taxon>Araneomorphae</taxon>
        <taxon>Entelegynae</taxon>
        <taxon>Araneoidea</taxon>
        <taxon>Araneidae</taxon>
        <taxon>Caerostris</taxon>
    </lineage>
</organism>
<proteinExistence type="predicted"/>
<sequence length="360" mass="41848">MTNSELINKIKSLKDLVANTDDERNCVELSKLFDSCLQLRELIENSSLPSNDKELQAAVCVCIKALERCTVMVNELELFSSNETADELQTSSIRYLTLPAILGSLNLIIQNKDLSDRMKYVEMSEVYFRDFLLRCTNYELCETSLKYFKESLENGDLKEVKSDPSTLRDKRIQQFKRKKELETKEKTLKPALDRPESEEYIREYYFVLIEKWILIAVEELENLRREKEILKNIPKKENLERTNLRDPKSSVKPLKPFILTKNAVQKEIFGLGYPSVPVLTIDDYYQQKFAKMVNEHKTNKPGQSLQDAALSGKGLDKEAEDIQKEELMERDDPIALMKARQWDEWKDDNPRGSGNRKNKG</sequence>
<dbReference type="InterPro" id="IPR038511">
    <property type="entry name" value="TAP42/TAP46-like_sf"/>
</dbReference>
<evidence type="ECO:0000313" key="2">
    <source>
        <dbReference type="EMBL" id="GIY62372.1"/>
    </source>
</evidence>
<reference evidence="2 3" key="1">
    <citation type="submission" date="2021-06" db="EMBL/GenBank/DDBJ databases">
        <title>Caerostris darwini draft genome.</title>
        <authorList>
            <person name="Kono N."/>
            <person name="Arakawa K."/>
        </authorList>
    </citation>
    <scope>NUCLEOTIDE SEQUENCE [LARGE SCALE GENOMIC DNA]</scope>
</reference>
<dbReference type="Pfam" id="PF04177">
    <property type="entry name" value="TAP42"/>
    <property type="match status" value="1"/>
</dbReference>
<dbReference type="AlphaFoldDB" id="A0AAV4UWV7"/>
<evidence type="ECO:0008006" key="4">
    <source>
        <dbReference type="Google" id="ProtNLM"/>
    </source>
</evidence>
<gene>
    <name evidence="2" type="primary">IGBP1</name>
    <name evidence="2" type="ORF">CDAR_50191</name>
</gene>
<dbReference type="InterPro" id="IPR007304">
    <property type="entry name" value="TAP46-like"/>
</dbReference>
<evidence type="ECO:0000256" key="1">
    <source>
        <dbReference type="SAM" id="MobiDB-lite"/>
    </source>
</evidence>
<keyword evidence="3" id="KW-1185">Reference proteome</keyword>
<dbReference type="Proteomes" id="UP001054837">
    <property type="component" value="Unassembled WGS sequence"/>
</dbReference>
<dbReference type="PANTHER" id="PTHR10933">
    <property type="entry name" value="IMMUNOGLOBULIN-BINDING PROTEIN 1"/>
    <property type="match status" value="1"/>
</dbReference>
<dbReference type="PANTHER" id="PTHR10933:SF9">
    <property type="entry name" value="IMMUNOGLOBULIN-BINDING PROTEIN 1"/>
    <property type="match status" value="1"/>
</dbReference>
<dbReference type="GO" id="GO:0035303">
    <property type="term" value="P:regulation of dephosphorylation"/>
    <property type="evidence" value="ECO:0007669"/>
    <property type="project" value="TreeGrafter"/>
</dbReference>
<dbReference type="GO" id="GO:0005829">
    <property type="term" value="C:cytosol"/>
    <property type="evidence" value="ECO:0007669"/>
    <property type="project" value="TreeGrafter"/>
</dbReference>
<evidence type="ECO:0000313" key="3">
    <source>
        <dbReference type="Proteomes" id="UP001054837"/>
    </source>
</evidence>
<dbReference type="GO" id="GO:0009966">
    <property type="term" value="P:regulation of signal transduction"/>
    <property type="evidence" value="ECO:0007669"/>
    <property type="project" value="InterPro"/>
</dbReference>
<comment type="caution">
    <text evidence="2">The sequence shown here is derived from an EMBL/GenBank/DDBJ whole genome shotgun (WGS) entry which is preliminary data.</text>
</comment>
<accession>A0AAV4UWV7</accession>
<dbReference type="GO" id="GO:0051721">
    <property type="term" value="F:protein phosphatase 2A binding"/>
    <property type="evidence" value="ECO:0007669"/>
    <property type="project" value="TreeGrafter"/>
</dbReference>